<protein>
    <submittedName>
        <fullName evidence="2">Dihydrofolate reductase family protein</fullName>
    </submittedName>
</protein>
<accession>A0ABT6B1E0</accession>
<dbReference type="Gene3D" id="3.40.430.10">
    <property type="entry name" value="Dihydrofolate Reductase, subunit A"/>
    <property type="match status" value="1"/>
</dbReference>
<comment type="caution">
    <text evidence="2">The sequence shown here is derived from an EMBL/GenBank/DDBJ whole genome shotgun (WGS) entry which is preliminary data.</text>
</comment>
<dbReference type="Proteomes" id="UP001216674">
    <property type="component" value="Unassembled WGS sequence"/>
</dbReference>
<reference evidence="2 3" key="1">
    <citation type="submission" date="2023-03" db="EMBL/GenBank/DDBJ databases">
        <title>Draft assemblies of triclosan tolerant bacteria isolated from returned activated sludge.</title>
        <authorList>
            <person name="Van Hamelsveld S."/>
        </authorList>
    </citation>
    <scope>NUCLEOTIDE SEQUENCE [LARGE SCALE GENOMIC DNA]</scope>
    <source>
        <strain evidence="2 3">GW210010_S58</strain>
    </source>
</reference>
<sequence>MHRPMVSVFLAVSLDGFIAGEGGDLSWLSPYASDPPEATGYAALMRETDAMVMGRNTYDAVLGFGPWPYEGKRVVVLTGRELRPRHGEERADVPLHALLRDLGKAGHRHVYLDGGAVVRDGLRAGLVDSLTLSRAPVVLGKGIALFDQDLPRATWRMHSTRSLPSGLVQTRYLANLAKTGDA</sequence>
<evidence type="ECO:0000313" key="2">
    <source>
        <dbReference type="EMBL" id="MDF3838593.1"/>
    </source>
</evidence>
<evidence type="ECO:0000259" key="1">
    <source>
        <dbReference type="Pfam" id="PF01872"/>
    </source>
</evidence>
<dbReference type="EMBL" id="JARJLM010000608">
    <property type="protein sequence ID" value="MDF3838593.1"/>
    <property type="molecule type" value="Genomic_DNA"/>
</dbReference>
<evidence type="ECO:0000313" key="3">
    <source>
        <dbReference type="Proteomes" id="UP001216674"/>
    </source>
</evidence>
<dbReference type="SUPFAM" id="SSF53597">
    <property type="entry name" value="Dihydrofolate reductase-like"/>
    <property type="match status" value="1"/>
</dbReference>
<dbReference type="PANTHER" id="PTHR38011:SF11">
    <property type="entry name" value="2,5-DIAMINO-6-RIBOSYLAMINO-4(3H)-PYRIMIDINONE 5'-PHOSPHATE REDUCTASE"/>
    <property type="match status" value="1"/>
</dbReference>
<organism evidence="2 3">
    <name type="scientific">Cupriavidus basilensis</name>
    <dbReference type="NCBI Taxonomy" id="68895"/>
    <lineage>
        <taxon>Bacteria</taxon>
        <taxon>Pseudomonadati</taxon>
        <taxon>Pseudomonadota</taxon>
        <taxon>Betaproteobacteria</taxon>
        <taxon>Burkholderiales</taxon>
        <taxon>Burkholderiaceae</taxon>
        <taxon>Cupriavidus</taxon>
    </lineage>
</organism>
<dbReference type="InterPro" id="IPR050765">
    <property type="entry name" value="Riboflavin_Biosynth_HTPR"/>
</dbReference>
<proteinExistence type="predicted"/>
<gene>
    <name evidence="2" type="ORF">P3W85_37515</name>
</gene>
<dbReference type="InterPro" id="IPR002734">
    <property type="entry name" value="RibDG_C"/>
</dbReference>
<keyword evidence="3" id="KW-1185">Reference proteome</keyword>
<dbReference type="RefSeq" id="WP_276268513.1">
    <property type="nucleotide sequence ID" value="NZ_JARJLM010000608.1"/>
</dbReference>
<name>A0ABT6B1E0_9BURK</name>
<dbReference type="PANTHER" id="PTHR38011">
    <property type="entry name" value="DIHYDROFOLATE REDUCTASE FAMILY PROTEIN (AFU_ORTHOLOGUE AFUA_8G06820)"/>
    <property type="match status" value="1"/>
</dbReference>
<dbReference type="Pfam" id="PF01872">
    <property type="entry name" value="RibD_C"/>
    <property type="match status" value="1"/>
</dbReference>
<feature type="domain" description="Bacterial bifunctional deaminase-reductase C-terminal" evidence="1">
    <location>
        <begin position="4"/>
        <end position="168"/>
    </location>
</feature>
<dbReference type="InterPro" id="IPR024072">
    <property type="entry name" value="DHFR-like_dom_sf"/>
</dbReference>